<gene>
    <name evidence="2" type="ORF">NCTC10742_05952</name>
</gene>
<evidence type="ECO:0000256" key="1">
    <source>
        <dbReference type="SAM" id="Phobius"/>
    </source>
</evidence>
<reference evidence="2 3" key="1">
    <citation type="submission" date="2018-06" db="EMBL/GenBank/DDBJ databases">
        <authorList>
            <consortium name="Pathogen Informatics"/>
            <person name="Doyle S."/>
        </authorList>
    </citation>
    <scope>NUCLEOTIDE SEQUENCE [LARGE SCALE GENOMIC DNA]</scope>
    <source>
        <strain evidence="2 3">NCTC10742</strain>
    </source>
</reference>
<proteinExistence type="predicted"/>
<sequence>MDSLFAAPATARRCGRRSLGGVGRWTRGVALGLLTMIVMAVPTDVIDTPWFSREVPVRWWEYPTLIAIGALTALCFVLPAPQRGAGTAVGGVTLATFAIGCPVCNKLVLAAVGTTGALGLWAPVQPLLAALSVALMMGLVLWRWRNRPCRSESCEPLTSAGK</sequence>
<evidence type="ECO:0000313" key="2">
    <source>
        <dbReference type="EMBL" id="SUE32588.1"/>
    </source>
</evidence>
<name>A0A379MLW8_9MYCO</name>
<feature type="transmembrane region" description="Helical" evidence="1">
    <location>
        <begin position="62"/>
        <end position="80"/>
    </location>
</feature>
<keyword evidence="1" id="KW-0472">Membrane</keyword>
<dbReference type="AlphaFoldDB" id="A0A379MLW8"/>
<feature type="transmembrane region" description="Helical" evidence="1">
    <location>
        <begin position="124"/>
        <end position="142"/>
    </location>
</feature>
<protein>
    <submittedName>
        <fullName evidence="2">Uncharacterized protein</fullName>
    </submittedName>
</protein>
<keyword evidence="1" id="KW-1133">Transmembrane helix</keyword>
<feature type="transmembrane region" description="Helical" evidence="1">
    <location>
        <begin position="25"/>
        <end position="42"/>
    </location>
</feature>
<organism evidence="2 3">
    <name type="scientific">Mycolicibacterium gilvum</name>
    <dbReference type="NCBI Taxonomy" id="1804"/>
    <lineage>
        <taxon>Bacteria</taxon>
        <taxon>Bacillati</taxon>
        <taxon>Actinomycetota</taxon>
        <taxon>Actinomycetes</taxon>
        <taxon>Mycobacteriales</taxon>
        <taxon>Mycobacteriaceae</taxon>
        <taxon>Mycolicibacterium</taxon>
    </lineage>
</organism>
<evidence type="ECO:0000313" key="3">
    <source>
        <dbReference type="Proteomes" id="UP000254291"/>
    </source>
</evidence>
<dbReference type="EMBL" id="UGQM01000005">
    <property type="protein sequence ID" value="SUE32588.1"/>
    <property type="molecule type" value="Genomic_DNA"/>
</dbReference>
<feature type="transmembrane region" description="Helical" evidence="1">
    <location>
        <begin position="92"/>
        <end position="112"/>
    </location>
</feature>
<accession>A0A379MLW8</accession>
<keyword evidence="1" id="KW-0812">Transmembrane</keyword>
<dbReference type="Proteomes" id="UP000254291">
    <property type="component" value="Unassembled WGS sequence"/>
</dbReference>